<accession>A0A0A1TI27</accession>
<sequence length="135" mass="15160">MRLYMEDLLDCSGLSALNSIVLSSNECPDLEEWKFEGPRWLASQLMSGPCSLETEAACNHMYLASHKQQSNEAGVWSVEGWVELKEQLEFIANKLEFFPTDVELSKQTRALAASLKLNMEEAEQRAAAATKENTE</sequence>
<reference evidence="2 3" key="1">
    <citation type="journal article" date="2015" name="Genome Announc.">
        <title>Draft Genome Sequence and Gene Annotation of the Entomopathogenic Fungus Verticillium hemipterigenum.</title>
        <authorList>
            <person name="Horn F."/>
            <person name="Habel A."/>
            <person name="Scharf D.H."/>
            <person name="Dworschak J."/>
            <person name="Brakhage A.A."/>
            <person name="Guthke R."/>
            <person name="Hertweck C."/>
            <person name="Linde J."/>
        </authorList>
    </citation>
    <scope>NUCLEOTIDE SEQUENCE [LARGE SCALE GENOMIC DNA]</scope>
</reference>
<organism evidence="2 3">
    <name type="scientific">[Torrubiella] hemipterigena</name>
    <dbReference type="NCBI Taxonomy" id="1531966"/>
    <lineage>
        <taxon>Eukaryota</taxon>
        <taxon>Fungi</taxon>
        <taxon>Dikarya</taxon>
        <taxon>Ascomycota</taxon>
        <taxon>Pezizomycotina</taxon>
        <taxon>Sordariomycetes</taxon>
        <taxon>Hypocreomycetidae</taxon>
        <taxon>Hypocreales</taxon>
        <taxon>Clavicipitaceae</taxon>
        <taxon>Clavicipitaceae incertae sedis</taxon>
        <taxon>'Torrubiella' clade</taxon>
    </lineage>
</organism>
<name>A0A0A1TI27_9HYPO</name>
<dbReference type="EMBL" id="CDHN01000007">
    <property type="protein sequence ID" value="CEJ94634.1"/>
    <property type="molecule type" value="Genomic_DNA"/>
</dbReference>
<dbReference type="AlphaFoldDB" id="A0A0A1TI27"/>
<feature type="coiled-coil region" evidence="1">
    <location>
        <begin position="105"/>
        <end position="132"/>
    </location>
</feature>
<proteinExistence type="predicted"/>
<dbReference type="Proteomes" id="UP000039046">
    <property type="component" value="Unassembled WGS sequence"/>
</dbReference>
<evidence type="ECO:0000313" key="2">
    <source>
        <dbReference type="EMBL" id="CEJ94634.1"/>
    </source>
</evidence>
<keyword evidence="1" id="KW-0175">Coiled coil</keyword>
<evidence type="ECO:0000256" key="1">
    <source>
        <dbReference type="SAM" id="Coils"/>
    </source>
</evidence>
<dbReference type="OrthoDB" id="3350591at2759"/>
<keyword evidence="3" id="KW-1185">Reference proteome</keyword>
<protein>
    <submittedName>
        <fullName evidence="2">Uncharacterized protein</fullName>
    </submittedName>
</protein>
<gene>
    <name evidence="2" type="ORF">VHEMI10153</name>
</gene>
<evidence type="ECO:0000313" key="3">
    <source>
        <dbReference type="Proteomes" id="UP000039046"/>
    </source>
</evidence>
<dbReference type="HOGENOM" id="CLU_1887212_0_0_1"/>